<reference evidence="2 3" key="1">
    <citation type="submission" date="2019-03" db="EMBL/GenBank/DDBJ databases">
        <authorList>
            <person name="Gaulin E."/>
            <person name="Dumas B."/>
        </authorList>
    </citation>
    <scope>NUCLEOTIDE SEQUENCE [LARGE SCALE GENOMIC DNA]</scope>
    <source>
        <strain evidence="2">CBS 568.67</strain>
    </source>
</reference>
<organism evidence="2 3">
    <name type="scientific">Aphanomyces stellatus</name>
    <dbReference type="NCBI Taxonomy" id="120398"/>
    <lineage>
        <taxon>Eukaryota</taxon>
        <taxon>Sar</taxon>
        <taxon>Stramenopiles</taxon>
        <taxon>Oomycota</taxon>
        <taxon>Saprolegniomycetes</taxon>
        <taxon>Saprolegniales</taxon>
        <taxon>Verrucalvaceae</taxon>
        <taxon>Aphanomyces</taxon>
    </lineage>
</organism>
<sequence>MLVQDATWKTLVGGPTRLERWIYHTSTLQLRSDRFGDCLDAYWNPATQAYAVHTWWCDSANPNQKWVPQAHLLRHASSKLCLVSMAAPLVRCNGTDPAQFWTTSERVYLSLPWRQRVSVASGRQIVQEPIPEDFATWMLPNMQWIVDYDTKTIVHGVSGLCMTSDNVTVGLQPCDGAGASSNQQWRVDGTTTQAVQQGGLCLRVDVTGAHLTSCVASDLTQRISLTWLTYPRMLTP</sequence>
<dbReference type="SUPFAM" id="SSF50370">
    <property type="entry name" value="Ricin B-like lectins"/>
    <property type="match status" value="2"/>
</dbReference>
<dbReference type="EMBL" id="CAADRA010007507">
    <property type="protein sequence ID" value="VFU01678.1"/>
    <property type="molecule type" value="Genomic_DNA"/>
</dbReference>
<gene>
    <name evidence="2" type="primary">Aste57867_25047</name>
    <name evidence="1" type="ORF">As57867_024969</name>
    <name evidence="2" type="ORF">ASTE57867_25047</name>
</gene>
<evidence type="ECO:0000313" key="1">
    <source>
        <dbReference type="EMBL" id="KAF0682860.1"/>
    </source>
</evidence>
<evidence type="ECO:0000313" key="3">
    <source>
        <dbReference type="Proteomes" id="UP000332933"/>
    </source>
</evidence>
<dbReference type="InterPro" id="IPR035992">
    <property type="entry name" value="Ricin_B-like_lectins"/>
</dbReference>
<accession>A0A485LWI3</accession>
<dbReference type="Gene3D" id="2.80.10.50">
    <property type="match status" value="2"/>
</dbReference>
<dbReference type="Proteomes" id="UP000332933">
    <property type="component" value="Unassembled WGS sequence"/>
</dbReference>
<proteinExistence type="predicted"/>
<reference evidence="1" key="2">
    <citation type="submission" date="2019-06" db="EMBL/GenBank/DDBJ databases">
        <title>Genomics analysis of Aphanomyces spp. identifies a new class of oomycete effector associated with host adaptation.</title>
        <authorList>
            <person name="Gaulin E."/>
        </authorList>
    </citation>
    <scope>NUCLEOTIDE SEQUENCE</scope>
    <source>
        <strain evidence="1">CBS 578.67</strain>
    </source>
</reference>
<dbReference type="PROSITE" id="PS50231">
    <property type="entry name" value="RICIN_B_LECTIN"/>
    <property type="match status" value="1"/>
</dbReference>
<keyword evidence="3" id="KW-1185">Reference proteome</keyword>
<name>A0A485LWI3_9STRA</name>
<dbReference type="EMBL" id="VJMH01007481">
    <property type="protein sequence ID" value="KAF0682860.1"/>
    <property type="molecule type" value="Genomic_DNA"/>
</dbReference>
<dbReference type="AlphaFoldDB" id="A0A485LWI3"/>
<evidence type="ECO:0000313" key="2">
    <source>
        <dbReference type="EMBL" id="VFU01678.1"/>
    </source>
</evidence>
<protein>
    <submittedName>
        <fullName evidence="2">Aste57867_25047 protein</fullName>
    </submittedName>
</protein>